<reference evidence="2 3" key="2">
    <citation type="submission" date="2018-11" db="EMBL/GenBank/DDBJ databases">
        <authorList>
            <consortium name="Pathogen Informatics"/>
        </authorList>
    </citation>
    <scope>NUCLEOTIDE SEQUENCE [LARGE SCALE GENOMIC DNA]</scope>
</reference>
<dbReference type="WBParaSite" id="ASIM_0000326901-mRNA-1">
    <property type="protein sequence ID" value="ASIM_0000326901-mRNA-1"/>
    <property type="gene ID" value="ASIM_0000326901"/>
</dbReference>
<proteinExistence type="predicted"/>
<dbReference type="InterPro" id="IPR010480">
    <property type="entry name" value="Pepsin-I3"/>
</dbReference>
<dbReference type="Gene3D" id="3.30.1120.50">
    <property type="entry name" value="Pepsin inhibitor-3"/>
    <property type="match status" value="1"/>
</dbReference>
<gene>
    <name evidence="2" type="ORF">ASIM_LOCUS3112</name>
</gene>
<dbReference type="Proteomes" id="UP000267096">
    <property type="component" value="Unassembled WGS sequence"/>
</dbReference>
<keyword evidence="3" id="KW-1185">Reference proteome</keyword>
<dbReference type="EMBL" id="UYRR01004598">
    <property type="protein sequence ID" value="VDK21155.1"/>
    <property type="molecule type" value="Genomic_DNA"/>
</dbReference>
<evidence type="ECO:0000259" key="1">
    <source>
        <dbReference type="Pfam" id="PF06394"/>
    </source>
</evidence>
<dbReference type="AlphaFoldDB" id="A0A0M3J6S8"/>
<sequence>ASAKFLEDFEQNNRTTPEDFEWPFVPASRSFCFGVDVTQYNLSRCVIVNNVAYFYGKEPRHLSDEQIKRFEQYAKELEAYGIYLYENAMQKRGKTIRSRLTPVSAPQKPTSICDEIHAFTQ</sequence>
<evidence type="ECO:0000313" key="3">
    <source>
        <dbReference type="Proteomes" id="UP000267096"/>
    </source>
</evidence>
<accession>A0A0M3J6S8</accession>
<organism evidence="4">
    <name type="scientific">Anisakis simplex</name>
    <name type="common">Herring worm</name>
    <dbReference type="NCBI Taxonomy" id="6269"/>
    <lineage>
        <taxon>Eukaryota</taxon>
        <taxon>Metazoa</taxon>
        <taxon>Ecdysozoa</taxon>
        <taxon>Nematoda</taxon>
        <taxon>Chromadorea</taxon>
        <taxon>Rhabditida</taxon>
        <taxon>Spirurina</taxon>
        <taxon>Ascaridomorpha</taxon>
        <taxon>Ascaridoidea</taxon>
        <taxon>Anisakidae</taxon>
        <taxon>Anisakis</taxon>
        <taxon>Anisakis simplex complex</taxon>
    </lineage>
</organism>
<evidence type="ECO:0000313" key="4">
    <source>
        <dbReference type="WBParaSite" id="ASIM_0000326901-mRNA-1"/>
    </source>
</evidence>
<dbReference type="Pfam" id="PF06394">
    <property type="entry name" value="Pepsin-I3"/>
    <property type="match status" value="1"/>
</dbReference>
<evidence type="ECO:0000313" key="2">
    <source>
        <dbReference type="EMBL" id="VDK21155.1"/>
    </source>
</evidence>
<dbReference type="InterPro" id="IPR038412">
    <property type="entry name" value="Pepsin-I3_sf"/>
</dbReference>
<dbReference type="SUPFAM" id="SSF55149">
    <property type="entry name" value="Pepsin inhibitor-3"/>
    <property type="match status" value="1"/>
</dbReference>
<name>A0A0M3J6S8_ANISI</name>
<feature type="domain" description="Pepsin inhibitor-3-like repeated" evidence="1">
    <location>
        <begin position="26"/>
        <end position="95"/>
    </location>
</feature>
<protein>
    <submittedName>
        <fullName evidence="4">Pepsin-I3 domain-containing protein</fullName>
    </submittedName>
</protein>
<reference evidence="4" key="1">
    <citation type="submission" date="2017-02" db="UniProtKB">
        <authorList>
            <consortium name="WormBaseParasite"/>
        </authorList>
    </citation>
    <scope>IDENTIFICATION</scope>
</reference>